<dbReference type="InterPro" id="IPR039945">
    <property type="entry name" value="LY86"/>
</dbReference>
<dbReference type="KEGG" id="gsh:117353575"/>
<protein>
    <submittedName>
        <fullName evidence="4">Lymphocyte antigen 86 isoform X1</fullName>
    </submittedName>
</protein>
<name>A0A6P8QFL7_GEOSA</name>
<keyword evidence="1" id="KW-0732">Signal</keyword>
<evidence type="ECO:0000313" key="4">
    <source>
        <dbReference type="RefSeq" id="XP_033785566.1"/>
    </source>
</evidence>
<dbReference type="RefSeq" id="XP_033785566.1">
    <property type="nucleotide sequence ID" value="XM_033929675.1"/>
</dbReference>
<dbReference type="Gene3D" id="2.60.40.770">
    <property type="match status" value="1"/>
</dbReference>
<dbReference type="Proteomes" id="UP000515159">
    <property type="component" value="Chromosome 2"/>
</dbReference>
<feature type="chain" id="PRO_5028096048" evidence="1">
    <location>
        <begin position="20"/>
        <end position="171"/>
    </location>
</feature>
<reference evidence="4" key="1">
    <citation type="submission" date="2025-08" db="UniProtKB">
        <authorList>
            <consortium name="RefSeq"/>
        </authorList>
    </citation>
    <scope>IDENTIFICATION</scope>
</reference>
<dbReference type="GO" id="GO:0045087">
    <property type="term" value="P:innate immune response"/>
    <property type="evidence" value="ECO:0007669"/>
    <property type="project" value="TreeGrafter"/>
</dbReference>
<proteinExistence type="predicted"/>
<keyword evidence="3" id="KW-1185">Reference proteome</keyword>
<feature type="domain" description="MD-2-related lipid-recognition" evidence="2">
    <location>
        <begin position="37"/>
        <end position="168"/>
    </location>
</feature>
<evidence type="ECO:0000259" key="2">
    <source>
        <dbReference type="SMART" id="SM00737"/>
    </source>
</evidence>
<dbReference type="CTD" id="9450"/>
<organism evidence="3 4">
    <name type="scientific">Geotrypetes seraphini</name>
    <name type="common">Gaboon caecilian</name>
    <name type="synonym">Caecilia seraphini</name>
    <dbReference type="NCBI Taxonomy" id="260995"/>
    <lineage>
        <taxon>Eukaryota</taxon>
        <taxon>Metazoa</taxon>
        <taxon>Chordata</taxon>
        <taxon>Craniata</taxon>
        <taxon>Vertebrata</taxon>
        <taxon>Euteleostomi</taxon>
        <taxon>Amphibia</taxon>
        <taxon>Gymnophiona</taxon>
        <taxon>Geotrypetes</taxon>
    </lineage>
</organism>
<dbReference type="OrthoDB" id="9889383at2759"/>
<dbReference type="PANTHER" id="PTHR20838:SF0">
    <property type="entry name" value="LYMPHOCYTE ANTIGEN 86"/>
    <property type="match status" value="1"/>
</dbReference>
<dbReference type="FunCoup" id="A0A6P8QFL7">
    <property type="interactions" value="80"/>
</dbReference>
<dbReference type="SMART" id="SM00737">
    <property type="entry name" value="ML"/>
    <property type="match status" value="1"/>
</dbReference>
<accession>A0A6P8QFL7</accession>
<dbReference type="InterPro" id="IPR003172">
    <property type="entry name" value="ML_dom"/>
</dbReference>
<evidence type="ECO:0000256" key="1">
    <source>
        <dbReference type="SAM" id="SignalP"/>
    </source>
</evidence>
<dbReference type="GeneID" id="117353575"/>
<dbReference type="PANTHER" id="PTHR20838">
    <property type="entry name" value="LYMPHOCYTE ANTIGEN 86"/>
    <property type="match status" value="1"/>
</dbReference>
<sequence length="171" mass="19294">MDILTAAVSALSLFCLSESKEWPMHTICSGPNLEGYYRSCDPLQDIGLSIEPCFKTLPEVVQIKIALLLRRDIKWLTLNLSVFIQSLKVFSFSHLICEPTSTFYTFCGRRKGELIYFEGPVKFGIGTIPTEGGEREREKDPTLEGEYNVSLELFNEDNYNIACGNLTLVSH</sequence>
<gene>
    <name evidence="4" type="primary">LY86</name>
</gene>
<feature type="signal peptide" evidence="1">
    <location>
        <begin position="1"/>
        <end position="19"/>
    </location>
</feature>
<dbReference type="GO" id="GO:0031666">
    <property type="term" value="P:positive regulation of lipopolysaccharide-mediated signaling pathway"/>
    <property type="evidence" value="ECO:0007669"/>
    <property type="project" value="TreeGrafter"/>
</dbReference>
<dbReference type="InParanoid" id="A0A6P8QFL7"/>
<dbReference type="AlphaFoldDB" id="A0A6P8QFL7"/>
<evidence type="ECO:0000313" key="3">
    <source>
        <dbReference type="Proteomes" id="UP000515159"/>
    </source>
</evidence>